<dbReference type="OrthoDB" id="3928392at2759"/>
<protein>
    <recommendedName>
        <fullName evidence="4">Translocation protein sec72</fullName>
    </recommendedName>
</protein>
<name>A0A1L7X6K5_9HELO</name>
<proteinExistence type="predicted"/>
<reference evidence="2 3" key="1">
    <citation type="submission" date="2016-03" db="EMBL/GenBank/DDBJ databases">
        <authorList>
            <person name="Ploux O."/>
        </authorList>
    </citation>
    <scope>NUCLEOTIDE SEQUENCE [LARGE SCALE GENOMIC DNA]</scope>
    <source>
        <strain evidence="2 3">UAMH 11012</strain>
    </source>
</reference>
<feature type="region of interest" description="Disordered" evidence="1">
    <location>
        <begin position="1"/>
        <end position="30"/>
    </location>
</feature>
<organism evidence="2 3">
    <name type="scientific">Phialocephala subalpina</name>
    <dbReference type="NCBI Taxonomy" id="576137"/>
    <lineage>
        <taxon>Eukaryota</taxon>
        <taxon>Fungi</taxon>
        <taxon>Dikarya</taxon>
        <taxon>Ascomycota</taxon>
        <taxon>Pezizomycotina</taxon>
        <taxon>Leotiomycetes</taxon>
        <taxon>Helotiales</taxon>
        <taxon>Mollisiaceae</taxon>
        <taxon>Phialocephala</taxon>
        <taxon>Phialocephala fortinii species complex</taxon>
    </lineage>
</organism>
<dbReference type="Gene3D" id="1.25.40.10">
    <property type="entry name" value="Tetratricopeptide repeat domain"/>
    <property type="match status" value="1"/>
</dbReference>
<dbReference type="AlphaFoldDB" id="A0A1L7X6K5"/>
<dbReference type="InterPro" id="IPR011990">
    <property type="entry name" value="TPR-like_helical_dom_sf"/>
</dbReference>
<evidence type="ECO:0000256" key="1">
    <source>
        <dbReference type="SAM" id="MobiDB-lite"/>
    </source>
</evidence>
<evidence type="ECO:0008006" key="4">
    <source>
        <dbReference type="Google" id="ProtNLM"/>
    </source>
</evidence>
<dbReference type="EMBL" id="FJOG01000016">
    <property type="protein sequence ID" value="CZR60643.1"/>
    <property type="molecule type" value="Genomic_DNA"/>
</dbReference>
<sequence length="165" mass="18986">MANTQPRLGLRITNPSPRSPKVPPKDFSRLPQTTNKQVRFILPLEIPPRQAINFHILRAQCLLSLDNPHNALQQADNAVKIAANYNVIALEPKAQLCRAKCLMKVERWEEAKLTLVRAASIRDKEGEVEELGRVCEYQLEIEKYTVDIEKHWRAILEEEAREKRG</sequence>
<gene>
    <name evidence="2" type="ORF">PAC_10539</name>
</gene>
<dbReference type="Proteomes" id="UP000184330">
    <property type="component" value="Unassembled WGS sequence"/>
</dbReference>
<keyword evidence="3" id="KW-1185">Reference proteome</keyword>
<evidence type="ECO:0000313" key="2">
    <source>
        <dbReference type="EMBL" id="CZR60643.1"/>
    </source>
</evidence>
<evidence type="ECO:0000313" key="3">
    <source>
        <dbReference type="Proteomes" id="UP000184330"/>
    </source>
</evidence>
<dbReference type="SUPFAM" id="SSF48452">
    <property type="entry name" value="TPR-like"/>
    <property type="match status" value="1"/>
</dbReference>
<accession>A0A1L7X6K5</accession>